<dbReference type="GeneID" id="40322879"/>
<dbReference type="Proteomes" id="UP000284403">
    <property type="component" value="Unassembled WGS sequence"/>
</dbReference>
<evidence type="ECO:0000313" key="3">
    <source>
        <dbReference type="EMBL" id="RNE98255.1"/>
    </source>
</evidence>
<comment type="caution">
    <text evidence="3">The sequence shown here is derived from an EMBL/GenBank/DDBJ whole genome shotgun (WGS) entry which is preliminary data.</text>
</comment>
<feature type="region of interest" description="Disordered" evidence="1">
    <location>
        <begin position="103"/>
        <end position="124"/>
    </location>
</feature>
<accession>A0A3R7N120</accession>
<feature type="compositionally biased region" description="Basic residues" evidence="1">
    <location>
        <begin position="144"/>
        <end position="159"/>
    </location>
</feature>
<dbReference type="AlphaFoldDB" id="A0A3R7N120"/>
<evidence type="ECO:0000256" key="1">
    <source>
        <dbReference type="SAM" id="MobiDB-lite"/>
    </source>
</evidence>
<evidence type="ECO:0000313" key="4">
    <source>
        <dbReference type="Proteomes" id="UP000284403"/>
    </source>
</evidence>
<feature type="signal peptide" evidence="2">
    <location>
        <begin position="1"/>
        <end position="23"/>
    </location>
</feature>
<keyword evidence="2" id="KW-0732">Signal</keyword>
<evidence type="ECO:0008006" key="5">
    <source>
        <dbReference type="Google" id="ProtNLM"/>
    </source>
</evidence>
<dbReference type="RefSeq" id="XP_029223799.1">
    <property type="nucleotide sequence ID" value="XM_029376089.1"/>
</dbReference>
<keyword evidence="4" id="KW-1185">Reference proteome</keyword>
<sequence>MAGRALLVCVLCVLCCAAGGGWAWDHLCPADGKEQLNVTEDGGWKFCAYNETLAAATKQKRAAAAASASTINPAGAGAGASTAVGGNGQAVGSAGGAVGGTVPVADVSDGNSRGTDVQGPSQRHLHPLLKCCPHLKPERELGRRRAPPKMRQKSKRKEKQLHYPKVPERISRLKVQSNHLRTLLPPLLRACLPSSAG</sequence>
<reference evidence="3 4" key="1">
    <citation type="journal article" date="2018" name="BMC Genomics">
        <title>Genomic comparison of Trypanosoma conorhini and Trypanosoma rangeli to Trypanosoma cruzi strains of high and low virulence.</title>
        <authorList>
            <person name="Bradwell K.R."/>
            <person name="Koparde V.N."/>
            <person name="Matveyev A.V."/>
            <person name="Serrano M.G."/>
            <person name="Alves J.M."/>
            <person name="Parikh H."/>
            <person name="Huang B."/>
            <person name="Lee V."/>
            <person name="Espinosa-Alvarez O."/>
            <person name="Ortiz P.A."/>
            <person name="Costa-Martins A.G."/>
            <person name="Teixeira M.M."/>
            <person name="Buck G.A."/>
        </authorList>
    </citation>
    <scope>NUCLEOTIDE SEQUENCE [LARGE SCALE GENOMIC DNA]</scope>
    <source>
        <strain evidence="3 4">025E</strain>
    </source>
</reference>
<evidence type="ECO:0000256" key="2">
    <source>
        <dbReference type="SAM" id="SignalP"/>
    </source>
</evidence>
<feature type="compositionally biased region" description="Polar residues" evidence="1">
    <location>
        <begin position="109"/>
        <end position="121"/>
    </location>
</feature>
<gene>
    <name evidence="3" type="ORF">Tco025E_09268</name>
</gene>
<feature type="region of interest" description="Disordered" evidence="1">
    <location>
        <begin position="138"/>
        <end position="165"/>
    </location>
</feature>
<protein>
    <recommendedName>
        <fullName evidence="5">Mucin-associated surface protein (MASP)</fullName>
    </recommendedName>
</protein>
<name>A0A3R7N120_9TRYP</name>
<dbReference type="EMBL" id="MKKU01001051">
    <property type="protein sequence ID" value="RNE98255.1"/>
    <property type="molecule type" value="Genomic_DNA"/>
</dbReference>
<feature type="chain" id="PRO_5018648064" description="Mucin-associated surface protein (MASP)" evidence="2">
    <location>
        <begin position="24"/>
        <end position="197"/>
    </location>
</feature>
<organism evidence="3 4">
    <name type="scientific">Trypanosoma conorhini</name>
    <dbReference type="NCBI Taxonomy" id="83891"/>
    <lineage>
        <taxon>Eukaryota</taxon>
        <taxon>Discoba</taxon>
        <taxon>Euglenozoa</taxon>
        <taxon>Kinetoplastea</taxon>
        <taxon>Metakinetoplastina</taxon>
        <taxon>Trypanosomatida</taxon>
        <taxon>Trypanosomatidae</taxon>
        <taxon>Trypanosoma</taxon>
    </lineage>
</organism>
<proteinExistence type="predicted"/>